<dbReference type="EMBL" id="CP034457">
    <property type="protein sequence ID" value="QBM87917.1"/>
    <property type="molecule type" value="Genomic_DNA"/>
</dbReference>
<evidence type="ECO:0000256" key="5">
    <source>
        <dbReference type="ARBA" id="ARBA00022968"/>
    </source>
</evidence>
<dbReference type="GO" id="GO:0005794">
    <property type="term" value="C:Golgi apparatus"/>
    <property type="evidence" value="ECO:0007669"/>
    <property type="project" value="TreeGrafter"/>
</dbReference>
<evidence type="ECO:0000256" key="2">
    <source>
        <dbReference type="ARBA" id="ARBA00007677"/>
    </source>
</evidence>
<proteinExistence type="inferred from homology"/>
<dbReference type="PANTHER" id="PTHR31121:SF2">
    <property type="entry name" value="MANNOSYLTRANSFERASE KTR5-RELATED"/>
    <property type="match status" value="1"/>
</dbReference>
<dbReference type="GO" id="GO:0000032">
    <property type="term" value="P:cell wall mannoprotein biosynthetic process"/>
    <property type="evidence" value="ECO:0007669"/>
    <property type="project" value="TreeGrafter"/>
</dbReference>
<sequence>MLQGRVATGRLLWAPFFFFAFLLKKSRVGFQTKFIVFLRFSFPSLRNGLVEKISSRALALPYLFQHSHSHSLTSKALASFFHNSHIIMKESTSLDSLSPISGFQEFEEEFLEPIQELTWATTKRSISYHASRLKHKHLRWWYLLRRLLGLGFVAMTLSLLLVLTVRNVRRNKADGADRPDFSHDKAENLARKNLSSSRDHPFEVGCRVPDTEAPRANASFVMLARNSEIDDVVSSMKSMEKHFNQWFNYPWVFLNDVEFNDEFKNAVKKHTNAEVEFGLVSPEHWNFPDDIDRTEFLEWIEGQGDRTVMYGNMESYHKMCRFYSGHFYDHPLVLKREWYWRVEPNVKFFCDLTYDPFIEMEKRNKKYGFTVTIQELYYTAPSLFAVTKAFIKENNIKVQSAWDLVAKKFPTVTGENSGQYKSWKDAADLRDQVEGNVNLKRLLEKKKKTNKDFESIKEFQHVINIFERSTEKPLLYADRVADEEYNLCHFWTNFEIAKTEIFLSKTYQDYFKYLESAGGFYKERWGDAPVHSIAVAMMLPAEQLHYFRDIGYMHSTLGHCPGNAPGKQLPYKANGYKDEEKLWYKTIFGSGPDKPVRNGVGCRCECPVLTRELENRNSVCLKNFAKVLSDGYKSPEPVDIDKMERVAQRKLDRKLRKGELIGQDDTSS</sequence>
<dbReference type="GO" id="GO:0016020">
    <property type="term" value="C:membrane"/>
    <property type="evidence" value="ECO:0007669"/>
    <property type="project" value="UniProtKB-SubCell"/>
</dbReference>
<dbReference type="InterPro" id="IPR029044">
    <property type="entry name" value="Nucleotide-diphossugar_trans"/>
</dbReference>
<reference evidence="8" key="1">
    <citation type="submission" date="2019-03" db="EMBL/GenBank/DDBJ databases">
        <title>Snf2 controls pulcherriminic acid biosynthesis and connects pigmentation and antifungal activity of the yeast Metschnikowia pulcherrima.</title>
        <authorList>
            <person name="Gore-Lloyd D."/>
            <person name="Sumann I."/>
            <person name="Brachmann A.O."/>
            <person name="Schneeberger K."/>
            <person name="Ortiz-Merino R.A."/>
            <person name="Moreno-Beltran M."/>
            <person name="Schlaefli M."/>
            <person name="Kirner P."/>
            <person name="Santos Kron A."/>
            <person name="Wolfe K.H."/>
            <person name="Piel J."/>
            <person name="Ahrens C.H."/>
            <person name="Henk D."/>
            <person name="Freimoser F.M."/>
        </authorList>
    </citation>
    <scope>NUCLEOTIDE SEQUENCE [LARGE SCALE GENOMIC DNA]</scope>
    <source>
        <strain evidence="8">APC 1.2</strain>
    </source>
</reference>
<dbReference type="SUPFAM" id="SSF53448">
    <property type="entry name" value="Nucleotide-diphospho-sugar transferases"/>
    <property type="match status" value="1"/>
</dbReference>
<dbReference type="GO" id="GO:0006487">
    <property type="term" value="P:protein N-linked glycosylation"/>
    <property type="evidence" value="ECO:0007669"/>
    <property type="project" value="TreeGrafter"/>
</dbReference>
<gene>
    <name evidence="7" type="primary">MPUL0B11310</name>
    <name evidence="7" type="ORF">METSCH_B11310</name>
</gene>
<accession>A0A4P6XKP7</accession>
<feature type="transmembrane region" description="Helical" evidence="6">
    <location>
        <begin position="142"/>
        <end position="163"/>
    </location>
</feature>
<keyword evidence="5" id="KW-0735">Signal-anchor</keyword>
<dbReference type="InterPro" id="IPR002685">
    <property type="entry name" value="Glyco_trans_15"/>
</dbReference>
<keyword evidence="6" id="KW-0812">Transmembrane</keyword>
<keyword evidence="8" id="KW-1185">Reference proteome</keyword>
<name>A0A4P6XKP7_9ASCO</name>
<dbReference type="AlphaFoldDB" id="A0A4P6XKP7"/>
<feature type="transmembrane region" description="Helical" evidence="6">
    <location>
        <begin position="6"/>
        <end position="23"/>
    </location>
</feature>
<dbReference type="STRING" id="2163413.A0A4P6XKP7"/>
<comment type="similarity">
    <text evidence="2">Belongs to the glycosyltransferase 15 family.</text>
</comment>
<keyword evidence="4 7" id="KW-0808">Transferase</keyword>
<evidence type="ECO:0000256" key="1">
    <source>
        <dbReference type="ARBA" id="ARBA00004606"/>
    </source>
</evidence>
<dbReference type="PANTHER" id="PTHR31121">
    <property type="entry name" value="ALPHA-1,2 MANNOSYLTRANSFERASE KTR1"/>
    <property type="match status" value="1"/>
</dbReference>
<dbReference type="Pfam" id="PF01793">
    <property type="entry name" value="Glyco_transf_15"/>
    <property type="match status" value="2"/>
</dbReference>
<evidence type="ECO:0000256" key="4">
    <source>
        <dbReference type="ARBA" id="ARBA00022679"/>
    </source>
</evidence>
<keyword evidence="6" id="KW-1133">Transmembrane helix</keyword>
<evidence type="ECO:0000256" key="6">
    <source>
        <dbReference type="SAM" id="Phobius"/>
    </source>
</evidence>
<dbReference type="Gene3D" id="3.90.550.10">
    <property type="entry name" value="Spore Coat Polysaccharide Biosynthesis Protein SpsA, Chain A"/>
    <property type="match status" value="1"/>
</dbReference>
<keyword evidence="6" id="KW-0472">Membrane</keyword>
<evidence type="ECO:0000313" key="7">
    <source>
        <dbReference type="EMBL" id="QBM87917.1"/>
    </source>
</evidence>
<evidence type="ECO:0000313" key="8">
    <source>
        <dbReference type="Proteomes" id="UP000292447"/>
    </source>
</evidence>
<comment type="subcellular location">
    <subcellularLocation>
        <location evidence="1">Membrane</location>
        <topology evidence="1">Single-pass type II membrane protein</topology>
    </subcellularLocation>
</comment>
<protein>
    <submittedName>
        <fullName evidence="7">Mannosyltransferase</fullName>
    </submittedName>
</protein>
<evidence type="ECO:0000256" key="3">
    <source>
        <dbReference type="ARBA" id="ARBA00022676"/>
    </source>
</evidence>
<organism evidence="7 8">
    <name type="scientific">Metschnikowia aff. pulcherrima</name>
    <dbReference type="NCBI Taxonomy" id="2163413"/>
    <lineage>
        <taxon>Eukaryota</taxon>
        <taxon>Fungi</taxon>
        <taxon>Dikarya</taxon>
        <taxon>Ascomycota</taxon>
        <taxon>Saccharomycotina</taxon>
        <taxon>Pichiomycetes</taxon>
        <taxon>Metschnikowiaceae</taxon>
        <taxon>Metschnikowia</taxon>
    </lineage>
</organism>
<dbReference type="Proteomes" id="UP000292447">
    <property type="component" value="Chromosome II"/>
</dbReference>
<keyword evidence="3 7" id="KW-0328">Glycosyltransferase</keyword>
<dbReference type="GO" id="GO:0000026">
    <property type="term" value="F:alpha-1,2-mannosyltransferase activity"/>
    <property type="evidence" value="ECO:0007669"/>
    <property type="project" value="TreeGrafter"/>
</dbReference>